<evidence type="ECO:0000256" key="1">
    <source>
        <dbReference type="ARBA" id="ARBA00022679"/>
    </source>
</evidence>
<gene>
    <name evidence="2" type="ORF">K7C98_41535</name>
</gene>
<dbReference type="InterPro" id="IPR002060">
    <property type="entry name" value="Squ/phyt_synthse"/>
</dbReference>
<dbReference type="PANTHER" id="PTHR31480">
    <property type="entry name" value="BIFUNCTIONAL LYCOPENE CYCLASE/PHYTOENE SYNTHASE"/>
    <property type="match status" value="1"/>
</dbReference>
<dbReference type="SFLD" id="SFLDS00005">
    <property type="entry name" value="Isoprenoid_Synthase_Type_I"/>
    <property type="match status" value="1"/>
</dbReference>
<dbReference type="SFLD" id="SFLDG01018">
    <property type="entry name" value="Squalene/Phytoene_Synthase_Lik"/>
    <property type="match status" value="1"/>
</dbReference>
<keyword evidence="3" id="KW-1185">Reference proteome</keyword>
<dbReference type="EMBL" id="JAIRAU010000058">
    <property type="protein sequence ID" value="MBZ5715752.1"/>
    <property type="molecule type" value="Genomic_DNA"/>
</dbReference>
<dbReference type="InterPro" id="IPR019845">
    <property type="entry name" value="Squalene/phytoene_synthase_CS"/>
</dbReference>
<proteinExistence type="predicted"/>
<dbReference type="CDD" id="cd00683">
    <property type="entry name" value="Trans_IPPS_HH"/>
    <property type="match status" value="1"/>
</dbReference>
<dbReference type="InterPro" id="IPR033904">
    <property type="entry name" value="Trans_IPPS_HH"/>
</dbReference>
<keyword evidence="1" id="KW-0808">Transferase</keyword>
<dbReference type="Proteomes" id="UP001139031">
    <property type="component" value="Unassembled WGS sequence"/>
</dbReference>
<dbReference type="InterPro" id="IPR044843">
    <property type="entry name" value="Trans_IPPS_bact-type"/>
</dbReference>
<dbReference type="InterPro" id="IPR008949">
    <property type="entry name" value="Isoprenoid_synthase_dom_sf"/>
</dbReference>
<name>A0ABS7U5C0_9BACT</name>
<comment type="caution">
    <text evidence="2">The sequence shown here is derived from an EMBL/GenBank/DDBJ whole genome shotgun (WGS) entry which is preliminary data.</text>
</comment>
<evidence type="ECO:0000313" key="2">
    <source>
        <dbReference type="EMBL" id="MBZ5715752.1"/>
    </source>
</evidence>
<dbReference type="Pfam" id="PF00494">
    <property type="entry name" value="SQS_PSY"/>
    <property type="match status" value="1"/>
</dbReference>
<protein>
    <submittedName>
        <fullName evidence="2">Squalene/phytoene synthase family protein</fullName>
    </submittedName>
</protein>
<dbReference type="PROSITE" id="PS01045">
    <property type="entry name" value="SQUALEN_PHYTOEN_SYN_2"/>
    <property type="match status" value="1"/>
</dbReference>
<organism evidence="2 3">
    <name type="scientific">Nannocystis pusilla</name>
    <dbReference type="NCBI Taxonomy" id="889268"/>
    <lineage>
        <taxon>Bacteria</taxon>
        <taxon>Pseudomonadati</taxon>
        <taxon>Myxococcota</taxon>
        <taxon>Polyangia</taxon>
        <taxon>Nannocystales</taxon>
        <taxon>Nannocystaceae</taxon>
        <taxon>Nannocystis</taxon>
    </lineage>
</organism>
<dbReference type="Gene3D" id="1.10.600.10">
    <property type="entry name" value="Farnesyl Diphosphate Synthase"/>
    <property type="match status" value="1"/>
</dbReference>
<dbReference type="SFLD" id="SFLDG01212">
    <property type="entry name" value="Phytoene_synthase_like"/>
    <property type="match status" value="1"/>
</dbReference>
<dbReference type="SUPFAM" id="SSF48576">
    <property type="entry name" value="Terpenoid synthases"/>
    <property type="match status" value="1"/>
</dbReference>
<evidence type="ECO:0000313" key="3">
    <source>
        <dbReference type="Proteomes" id="UP001139031"/>
    </source>
</evidence>
<reference evidence="2" key="1">
    <citation type="submission" date="2021-08" db="EMBL/GenBank/DDBJ databases">
        <authorList>
            <person name="Stevens D.C."/>
        </authorList>
    </citation>
    <scope>NUCLEOTIDE SEQUENCE</scope>
    <source>
        <strain evidence="2">DSM 53165</strain>
    </source>
</reference>
<dbReference type="RefSeq" id="WP_224197493.1">
    <property type="nucleotide sequence ID" value="NZ_JAIRAU010000058.1"/>
</dbReference>
<sequence length="305" mass="34721">MTQLMELARTIPGGAVALWRRLVQRSNSNFKFAFLFLGPEQRAGLQQVYEFCRVVDDIVDEREPGPAGEEAARRALAGWSAEVARIYGDAYVDDDPPHTELGRQLAESNKHFHYPRDAFDEIIAGVAMDLDRSTYDDMEQLRLYCYRVASCVGFLCVALFGDQRGAARRYAEHLGLALQYTNILRDVAEDAARGRIYLPLELLHRHGLEPDDIFNYRYDGRFVGAAADFAAAAEREYHAAWALLPEIPQRRLLPAEIMGRTYYEILQEIRARNYNVFTRRASLRRRDKLRVAFLALARAGASVLS</sequence>
<accession>A0ABS7U5C0</accession>